<proteinExistence type="predicted"/>
<evidence type="ECO:0000259" key="2">
    <source>
        <dbReference type="Pfam" id="PF20155"/>
    </source>
</evidence>
<evidence type="ECO:0000313" key="4">
    <source>
        <dbReference type="Proteomes" id="UP000013049"/>
    </source>
</evidence>
<reference evidence="3 4" key="1">
    <citation type="submission" date="2013-02" db="EMBL/GenBank/DDBJ databases">
        <title>The Genome Sequence of Acinetobacter sp. NIPH 758.</title>
        <authorList>
            <consortium name="The Broad Institute Genome Sequencing Platform"/>
            <consortium name="The Broad Institute Genome Sequencing Center for Infectious Disease"/>
            <person name="Cerqueira G."/>
            <person name="Feldgarden M."/>
            <person name="Courvalin P."/>
            <person name="Perichon B."/>
            <person name="Grillot-Courvalin C."/>
            <person name="Clermont D."/>
            <person name="Rocha E."/>
            <person name="Yoon E.-J."/>
            <person name="Nemec A."/>
            <person name="Walker B."/>
            <person name="Young S.K."/>
            <person name="Zeng Q."/>
            <person name="Gargeya S."/>
            <person name="Fitzgerald M."/>
            <person name="Haas B."/>
            <person name="Abouelleil A."/>
            <person name="Alvarado L."/>
            <person name="Arachchi H.M."/>
            <person name="Berlin A.M."/>
            <person name="Chapman S.B."/>
            <person name="Dewar J."/>
            <person name="Goldberg J."/>
            <person name="Griggs A."/>
            <person name="Gujja S."/>
            <person name="Hansen M."/>
            <person name="Howarth C."/>
            <person name="Imamovic A."/>
            <person name="Larimer J."/>
            <person name="McCowan C."/>
            <person name="Murphy C."/>
            <person name="Neiman D."/>
            <person name="Pearson M."/>
            <person name="Priest M."/>
            <person name="Roberts A."/>
            <person name="Saif S."/>
            <person name="Shea T."/>
            <person name="Sisk P."/>
            <person name="Sykes S."/>
            <person name="Wortman J."/>
            <person name="Nusbaum C."/>
            <person name="Birren B."/>
        </authorList>
    </citation>
    <scope>NUCLEOTIDE SEQUENCE [LARGE SCALE GENOMIC DNA]</scope>
    <source>
        <strain evidence="3 4">NIPH 758</strain>
    </source>
</reference>
<feature type="domain" description="Tape measure protein N-terminal" evidence="2">
    <location>
        <begin position="63"/>
        <end position="252"/>
    </location>
</feature>
<dbReference type="EMBL" id="APPC01000017">
    <property type="protein sequence ID" value="ENU92102.1"/>
    <property type="molecule type" value="Genomic_DNA"/>
</dbReference>
<protein>
    <recommendedName>
        <fullName evidence="2">Tape measure protein N-terminal domain-containing protein</fullName>
    </recommendedName>
</protein>
<feature type="coiled-coil region" evidence="1">
    <location>
        <begin position="316"/>
        <end position="357"/>
    </location>
</feature>
<name>N8W9X6_9GAMM</name>
<dbReference type="HOGENOM" id="CLU_003118_0_0_6"/>
<organism evidence="3 4">
    <name type="scientific">Acinetobacter vivianii</name>
    <dbReference type="NCBI Taxonomy" id="1776742"/>
    <lineage>
        <taxon>Bacteria</taxon>
        <taxon>Pseudomonadati</taxon>
        <taxon>Pseudomonadota</taxon>
        <taxon>Gammaproteobacteria</taxon>
        <taxon>Moraxellales</taxon>
        <taxon>Moraxellaceae</taxon>
        <taxon>Acinetobacter</taxon>
    </lineage>
</organism>
<dbReference type="InterPro" id="IPR013491">
    <property type="entry name" value="Tape_meas_N"/>
</dbReference>
<comment type="caution">
    <text evidence="3">The sequence shown here is derived from an EMBL/GenBank/DDBJ whole genome shotgun (WGS) entry which is preliminary data.</text>
</comment>
<dbReference type="eggNOG" id="COG5281">
    <property type="taxonomic scope" value="Bacteria"/>
</dbReference>
<accession>N8W9X6</accession>
<dbReference type="Proteomes" id="UP000013049">
    <property type="component" value="Unassembled WGS sequence"/>
</dbReference>
<dbReference type="NCBIfam" id="TIGR02675">
    <property type="entry name" value="tape_meas_nterm"/>
    <property type="match status" value="1"/>
</dbReference>
<dbReference type="eggNOG" id="COG1196">
    <property type="taxonomic scope" value="Bacteria"/>
</dbReference>
<feature type="coiled-coil region" evidence="1">
    <location>
        <begin position="1255"/>
        <end position="1300"/>
    </location>
</feature>
<feature type="coiled-coil region" evidence="1">
    <location>
        <begin position="693"/>
        <end position="748"/>
    </location>
</feature>
<dbReference type="PATRIC" id="fig|1217712.3.peg.1905"/>
<sequence length="1551" mass="171566">MTQTARLEVVIDSQNAERRAQMLGNELINIEQRGDYAGKAMDNLSVSIRKLTGMMAGLITVNQAIARADGYTQNAARIRNATQSAEEYKLVQDRLFQSTKSTFRALSEAQEVYLGLAGGMKALGHQTKDTLDVSDSLSFSFVANAARADQAQSAIDALNKSMAKGKIDANAWISIVSAADNIISDMAKTTGMAEAEIRKLGAEGKISLEDLIKTLKLTKDSNKELADAMENSLADGLTTLSNAVTKFIGELNMSTGATNTAAAGLGVLADNIDVVTNVAMIGGAYWLATYIPTVVKTGVAIGGKVKVLGMQTTAQYAAIQAERAAAAQELLSAQAKLTNLQATKAQLIEELKLELRRSKSQISTQGAINSEIRMGLLRRQQAAINTELTATENALASAKARTAAAGAASMTSGRALLGFMTGPAGLGMTVAGLAASYLLLSNNTKVSTEALEDQKKTVSELVQEYKSLTLEKLISQQGDLNKKIKNTKDEVSTALMSLERLTKIRKNSTQDEINRSVQLKKAIADLRKQTNDGIVAAGETLSKLSGMGFNEKEIAKIEKYATQLESGSKGLKEFKRQQALLSQQTGMYGDKLDENQQKINEQQALINGLSGDYKKLGTEVRREADTLIEQAVVYGLTKEQLVKLQEAREMYDKGTILSTQLSSVLNENLNIPKETLDSFGKLAIRTDEVKVKLDNANASLGKANDENAKLVQKTQGVQSFYQAHIQGAINASNELAGLNAQLQDLHNDRLFDAAFVEDMMKKGFSESHARDLLKSYKDAVKLGLDNIDAETVTMLKRTWALEDSIKSKTDERTESIRKQNKEIERQAVLLAGNDEKARNMLRVYQAFRNAGFSDKAARVMTSQVGRENDFSAKHMFGAHKDENNGFTNVGFFSWQKDRADKLLPYLKSEGQTSKDGSIKETQGALDAMARFTKHELNTNPSYRKTRDALNNSNLSYREMEQASGTNYVRWDRAGNKLGKAKAAKHLEKQDAYYEKLSGLLGSKPEIVLDVLADTSKLDDTFTNAVAKTLDEIASLQDTYSSEAVLRNKQREEEINQATILGQKQLIPKIKERFDAQEQLAQKQFDFETNGYKWTEEKKLEYTHETNLLRLVAEGKLSEEQRKIATSSFKMQLQQEQALLELAKEQRLFQARQALMTETDLIRERYRLEREEILKTSGIEDDEKKQRIKYSEMSQQKELNDRLKNSTIEMARINAEMKGVEALFEINQTKATRYQANEKLYDSETAVIDLNEGNELEELQRQFDEKLLSQQQFEDQKTAIIQSALEQRKAAYNEFKENERDIDAAAGQAQLDFYMGQTQATLGAFQGMFGAILGEQSSAYRTMYAVNQAFALAKAGMNLWESASDAYAKEPGTVYQKAGAALKATIDQGTMIAMIQAATPKGFSDGGYTGHGGKYDEAGIVHKGEVVWSQEDIQRWGGVSVVEAMRKNSPKGYSSGGLVSNYDTRQAVQRESRQLDSIQQTRTLNLIAPKVTIINQTTKEFDASTEWDGNELTVKLEEFKKQNEVQTKNLIAQSWRDAERQGGALDRVKRGK</sequence>
<keyword evidence="1" id="KW-0175">Coiled coil</keyword>
<evidence type="ECO:0000313" key="3">
    <source>
        <dbReference type="EMBL" id="ENU92102.1"/>
    </source>
</evidence>
<gene>
    <name evidence="3" type="ORF">F971_01989</name>
</gene>
<dbReference type="RefSeq" id="WP_004771377.1">
    <property type="nucleotide sequence ID" value="NZ_KB849357.1"/>
</dbReference>
<evidence type="ECO:0000256" key="1">
    <source>
        <dbReference type="SAM" id="Coils"/>
    </source>
</evidence>
<dbReference type="Pfam" id="PF20155">
    <property type="entry name" value="TMP_3"/>
    <property type="match status" value="1"/>
</dbReference>
<feature type="coiled-coil region" evidence="1">
    <location>
        <begin position="451"/>
        <end position="490"/>
    </location>
</feature>